<evidence type="ECO:0000259" key="3">
    <source>
        <dbReference type="PROSITE" id="PS50158"/>
    </source>
</evidence>
<keyword evidence="5" id="KW-1185">Reference proteome</keyword>
<dbReference type="SMART" id="SM00343">
    <property type="entry name" value="ZnF_C2HC"/>
    <property type="match status" value="4"/>
</dbReference>
<evidence type="ECO:0000313" key="4">
    <source>
        <dbReference type="EMBL" id="CAA0814747.1"/>
    </source>
</evidence>
<accession>A0A9N7MSK1</accession>
<dbReference type="PROSITE" id="PS50158">
    <property type="entry name" value="ZF_CCHC"/>
    <property type="match status" value="3"/>
</dbReference>
<name>A0A9N7MSK1_STRHE</name>
<evidence type="ECO:0000256" key="2">
    <source>
        <dbReference type="SAM" id="MobiDB-lite"/>
    </source>
</evidence>
<feature type="region of interest" description="Disordered" evidence="2">
    <location>
        <begin position="109"/>
        <end position="157"/>
    </location>
</feature>
<dbReference type="PANTHER" id="PTHR46888">
    <property type="entry name" value="ZINC KNUCKLE DOMAINCONTAINING PROTEIN-RELATED"/>
    <property type="match status" value="1"/>
</dbReference>
<protein>
    <recommendedName>
        <fullName evidence="3">CCHC-type domain-containing protein</fullName>
    </recommendedName>
</protein>
<keyword evidence="1" id="KW-0479">Metal-binding</keyword>
<dbReference type="AlphaFoldDB" id="A0A9N7MSK1"/>
<dbReference type="SUPFAM" id="SSF57756">
    <property type="entry name" value="Retrovirus zinc finger-like domains"/>
    <property type="match status" value="2"/>
</dbReference>
<dbReference type="PANTHER" id="PTHR46888:SF1">
    <property type="entry name" value="RIBONUCLEASE H"/>
    <property type="match status" value="1"/>
</dbReference>
<dbReference type="Gene3D" id="4.10.60.10">
    <property type="entry name" value="Zinc finger, CCHC-type"/>
    <property type="match status" value="4"/>
</dbReference>
<sequence length="314" mass="35664">MAERRPHPTGSHGQLMPGLNGVPLVSHFRILHPPVLAGQNRPSVVNEWLFEQEHDGFRTEIRHIVADHGSLAYAETIHRVQQIVASQSLQSVARPGALPVAQPVVQPVAQPTGHLAERGRKRKRAHKRGKRGGAGRRDDRLPAKNAQPVHQFPDGPPRCNTCGSMHGGECRADRRICYHCRKRGHFANMCPERDQPQNQEQVDEPAGRRICYLCRKRGHFANMCLERDQPQNQEQVDEPAGRRICYHCRKRGHFANMCPERDQPGNQPQNQEQVDKPAGRRICYHCRKRGHFAYMCPERDQPQNQEQVDEPAGG</sequence>
<organism evidence="4 5">
    <name type="scientific">Striga hermonthica</name>
    <name type="common">Purple witchweed</name>
    <name type="synonym">Buchnera hermonthica</name>
    <dbReference type="NCBI Taxonomy" id="68872"/>
    <lineage>
        <taxon>Eukaryota</taxon>
        <taxon>Viridiplantae</taxon>
        <taxon>Streptophyta</taxon>
        <taxon>Embryophyta</taxon>
        <taxon>Tracheophyta</taxon>
        <taxon>Spermatophyta</taxon>
        <taxon>Magnoliopsida</taxon>
        <taxon>eudicotyledons</taxon>
        <taxon>Gunneridae</taxon>
        <taxon>Pentapetalae</taxon>
        <taxon>asterids</taxon>
        <taxon>lamiids</taxon>
        <taxon>Lamiales</taxon>
        <taxon>Orobanchaceae</taxon>
        <taxon>Buchnereae</taxon>
        <taxon>Striga</taxon>
    </lineage>
</organism>
<evidence type="ECO:0000313" key="5">
    <source>
        <dbReference type="Proteomes" id="UP001153555"/>
    </source>
</evidence>
<dbReference type="InterPro" id="IPR001878">
    <property type="entry name" value="Znf_CCHC"/>
</dbReference>
<feature type="domain" description="CCHC-type" evidence="3">
    <location>
        <begin position="177"/>
        <end position="192"/>
    </location>
</feature>
<keyword evidence="1" id="KW-0862">Zinc</keyword>
<dbReference type="Proteomes" id="UP001153555">
    <property type="component" value="Unassembled WGS sequence"/>
</dbReference>
<evidence type="ECO:0000256" key="1">
    <source>
        <dbReference type="PROSITE-ProRule" id="PRU00047"/>
    </source>
</evidence>
<dbReference type="OrthoDB" id="427960at2759"/>
<dbReference type="InterPro" id="IPR036875">
    <property type="entry name" value="Znf_CCHC_sf"/>
</dbReference>
<gene>
    <name evidence="4" type="ORF">SHERM_15014</name>
</gene>
<proteinExistence type="predicted"/>
<feature type="domain" description="CCHC-type" evidence="3">
    <location>
        <begin position="283"/>
        <end position="298"/>
    </location>
</feature>
<feature type="compositionally biased region" description="Basic residues" evidence="2">
    <location>
        <begin position="119"/>
        <end position="134"/>
    </location>
</feature>
<dbReference type="GO" id="GO:0003676">
    <property type="term" value="F:nucleic acid binding"/>
    <property type="evidence" value="ECO:0007669"/>
    <property type="project" value="InterPro"/>
</dbReference>
<dbReference type="Pfam" id="PF00098">
    <property type="entry name" value="zf-CCHC"/>
    <property type="match status" value="3"/>
</dbReference>
<reference evidence="4" key="1">
    <citation type="submission" date="2019-12" db="EMBL/GenBank/DDBJ databases">
        <authorList>
            <person name="Scholes J."/>
        </authorList>
    </citation>
    <scope>NUCLEOTIDE SEQUENCE</scope>
</reference>
<comment type="caution">
    <text evidence="4">The sequence shown here is derived from an EMBL/GenBank/DDBJ whole genome shotgun (WGS) entry which is preliminary data.</text>
</comment>
<dbReference type="EMBL" id="CACSLK010012206">
    <property type="protein sequence ID" value="CAA0814747.1"/>
    <property type="molecule type" value="Genomic_DNA"/>
</dbReference>
<feature type="domain" description="CCHC-type" evidence="3">
    <location>
        <begin position="245"/>
        <end position="260"/>
    </location>
</feature>
<dbReference type="GO" id="GO:0008270">
    <property type="term" value="F:zinc ion binding"/>
    <property type="evidence" value="ECO:0007669"/>
    <property type="project" value="UniProtKB-KW"/>
</dbReference>
<keyword evidence="1" id="KW-0863">Zinc-finger</keyword>